<feature type="domain" description="EF-hand" evidence="7">
    <location>
        <begin position="164"/>
        <end position="199"/>
    </location>
</feature>
<evidence type="ECO:0000256" key="1">
    <source>
        <dbReference type="ARBA" id="ARBA00004245"/>
    </source>
</evidence>
<dbReference type="PROSITE" id="PS50222">
    <property type="entry name" value="EF_HAND_2"/>
    <property type="match status" value="3"/>
</dbReference>
<dbReference type="Gene3D" id="1.10.238.10">
    <property type="entry name" value="EF-hand"/>
    <property type="match status" value="2"/>
</dbReference>
<dbReference type="InterPro" id="IPR018247">
    <property type="entry name" value="EF_Hand_1_Ca_BS"/>
</dbReference>
<dbReference type="OrthoDB" id="26525at2759"/>
<evidence type="ECO:0000313" key="8">
    <source>
        <dbReference type="EMBL" id="CAE7585953.1"/>
    </source>
</evidence>
<dbReference type="InterPro" id="IPR002048">
    <property type="entry name" value="EF_hand_dom"/>
</dbReference>
<keyword evidence="4" id="KW-0677">Repeat</keyword>
<keyword evidence="3" id="KW-0479">Metal-binding</keyword>
<dbReference type="PANTHER" id="PTHR23048:SF59">
    <property type="entry name" value="EF-HAND SUPERFAMILY PROTEIN"/>
    <property type="match status" value="1"/>
</dbReference>
<name>A0A812UVG3_9DINO</name>
<protein>
    <submittedName>
        <fullName evidence="8">CAL protein</fullName>
    </submittedName>
</protein>
<feature type="domain" description="EF-hand" evidence="7">
    <location>
        <begin position="54"/>
        <end position="89"/>
    </location>
</feature>
<evidence type="ECO:0000256" key="3">
    <source>
        <dbReference type="ARBA" id="ARBA00022723"/>
    </source>
</evidence>
<dbReference type="PANTHER" id="PTHR23048">
    <property type="entry name" value="MYOSIN LIGHT CHAIN 1, 3"/>
    <property type="match status" value="1"/>
</dbReference>
<proteinExistence type="inferred from homology"/>
<feature type="domain" description="EF-hand" evidence="7">
    <location>
        <begin position="200"/>
        <end position="235"/>
    </location>
</feature>
<dbReference type="GO" id="GO:0005509">
    <property type="term" value="F:calcium ion binding"/>
    <property type="evidence" value="ECO:0007669"/>
    <property type="project" value="InterPro"/>
</dbReference>
<reference evidence="8" key="1">
    <citation type="submission" date="2021-02" db="EMBL/GenBank/DDBJ databases">
        <authorList>
            <person name="Dougan E. K."/>
            <person name="Rhodes N."/>
            <person name="Thang M."/>
            <person name="Chan C."/>
        </authorList>
    </citation>
    <scope>NUCLEOTIDE SEQUENCE</scope>
</reference>
<dbReference type="InterPro" id="IPR011992">
    <property type="entry name" value="EF-hand-dom_pair"/>
</dbReference>
<dbReference type="InterPro" id="IPR003006">
    <property type="entry name" value="Ig/MHC_CS"/>
</dbReference>
<evidence type="ECO:0000256" key="2">
    <source>
        <dbReference type="ARBA" id="ARBA00005253"/>
    </source>
</evidence>
<comment type="subcellular location">
    <subcellularLocation>
        <location evidence="1">Cytoplasm</location>
        <location evidence="1">Cytoskeleton</location>
    </subcellularLocation>
</comment>
<keyword evidence="6" id="KW-0206">Cytoskeleton</keyword>
<dbReference type="PROSITE" id="PS00018">
    <property type="entry name" value="EF_HAND_1"/>
    <property type="match status" value="1"/>
</dbReference>
<keyword evidence="5" id="KW-0106">Calcium</keyword>
<evidence type="ECO:0000256" key="5">
    <source>
        <dbReference type="ARBA" id="ARBA00022837"/>
    </source>
</evidence>
<dbReference type="Pfam" id="PF13405">
    <property type="entry name" value="EF-hand_6"/>
    <property type="match status" value="1"/>
</dbReference>
<dbReference type="Pfam" id="PF13499">
    <property type="entry name" value="EF-hand_7"/>
    <property type="match status" value="1"/>
</dbReference>
<dbReference type="InterPro" id="IPR050230">
    <property type="entry name" value="CALM/Myosin/TropC-like"/>
</dbReference>
<dbReference type="Proteomes" id="UP000604046">
    <property type="component" value="Unassembled WGS sequence"/>
</dbReference>
<evidence type="ECO:0000313" key="9">
    <source>
        <dbReference type="Proteomes" id="UP000604046"/>
    </source>
</evidence>
<comment type="similarity">
    <text evidence="2">Belongs to the centrin family.</text>
</comment>
<dbReference type="SMART" id="SM00054">
    <property type="entry name" value="EFh"/>
    <property type="match status" value="3"/>
</dbReference>
<keyword evidence="9" id="KW-1185">Reference proteome</keyword>
<evidence type="ECO:0000256" key="4">
    <source>
        <dbReference type="ARBA" id="ARBA00022737"/>
    </source>
</evidence>
<evidence type="ECO:0000256" key="6">
    <source>
        <dbReference type="ARBA" id="ARBA00023212"/>
    </source>
</evidence>
<dbReference type="FunFam" id="1.10.238.10:FF:000077">
    <property type="entry name" value="Centrin 1"/>
    <property type="match status" value="1"/>
</dbReference>
<dbReference type="GO" id="GO:0016460">
    <property type="term" value="C:myosin II complex"/>
    <property type="evidence" value="ECO:0007669"/>
    <property type="project" value="TreeGrafter"/>
</dbReference>
<dbReference type="EMBL" id="CAJNDS010002756">
    <property type="protein sequence ID" value="CAE7585953.1"/>
    <property type="molecule type" value="Genomic_DNA"/>
</dbReference>
<dbReference type="AlphaFoldDB" id="A0A812UVG3"/>
<accession>A0A812UVG3</accession>
<sequence>MQGAGRRNVFDGRDYRGRNQRAISAARSVSKEQRQEIKEATPGPSNVFTCFAEHELLLFEQAFDIFDSERTGKMDYHELKVAVRAMGFEIKKPEALELMQRYDREETGQVAAIGMLAELFQRNFVDVFPKEMLHVVPMAHTKPYRYIGFEAFEEIMIQRYAAQDPMDEIRKAFELFDEDKRGRISFRNLKRIARELGEKLTDEELRGMIDEFDLDQDGDINEEEFISIMKQTSLY</sequence>
<gene>
    <name evidence="8" type="primary">CAL</name>
    <name evidence="8" type="ORF">SNAT2548_LOCUS33401</name>
</gene>
<evidence type="ECO:0000259" key="7">
    <source>
        <dbReference type="PROSITE" id="PS50222"/>
    </source>
</evidence>
<organism evidence="8 9">
    <name type="scientific">Symbiodinium natans</name>
    <dbReference type="NCBI Taxonomy" id="878477"/>
    <lineage>
        <taxon>Eukaryota</taxon>
        <taxon>Sar</taxon>
        <taxon>Alveolata</taxon>
        <taxon>Dinophyceae</taxon>
        <taxon>Suessiales</taxon>
        <taxon>Symbiodiniaceae</taxon>
        <taxon>Symbiodinium</taxon>
    </lineage>
</organism>
<dbReference type="SUPFAM" id="SSF47473">
    <property type="entry name" value="EF-hand"/>
    <property type="match status" value="1"/>
</dbReference>
<keyword evidence="6" id="KW-0963">Cytoplasm</keyword>
<dbReference type="PROSITE" id="PS00290">
    <property type="entry name" value="IG_MHC"/>
    <property type="match status" value="1"/>
</dbReference>
<comment type="caution">
    <text evidence="8">The sequence shown here is derived from an EMBL/GenBank/DDBJ whole genome shotgun (WGS) entry which is preliminary data.</text>
</comment>
<dbReference type="CDD" id="cd00051">
    <property type="entry name" value="EFh"/>
    <property type="match status" value="2"/>
</dbReference>